<feature type="transmembrane region" description="Helical" evidence="1">
    <location>
        <begin position="9"/>
        <end position="30"/>
    </location>
</feature>
<dbReference type="RefSeq" id="WP_154366767.1">
    <property type="nucleotide sequence ID" value="NZ_WKJH01000008.1"/>
</dbReference>
<dbReference type="Proteomes" id="UP000443153">
    <property type="component" value="Unassembled WGS sequence"/>
</dbReference>
<dbReference type="OrthoDB" id="1050202at2"/>
<dbReference type="AlphaFoldDB" id="A0A6I2MPF8"/>
<proteinExistence type="predicted"/>
<keyword evidence="3" id="KW-1185">Reference proteome</keyword>
<feature type="transmembrane region" description="Helical" evidence="1">
    <location>
        <begin position="105"/>
        <end position="122"/>
    </location>
</feature>
<feature type="transmembrane region" description="Helical" evidence="1">
    <location>
        <begin position="142"/>
        <end position="162"/>
    </location>
</feature>
<comment type="caution">
    <text evidence="2">The sequence shown here is derived from an EMBL/GenBank/DDBJ whole genome shotgun (WGS) entry which is preliminary data.</text>
</comment>
<keyword evidence="1" id="KW-1133">Transmembrane helix</keyword>
<reference evidence="2 3" key="1">
    <citation type="submission" date="2019-11" db="EMBL/GenBank/DDBJ databases">
        <title>Maribacter lutea sp. nov., a marine bacterium isolated from intertidal sand.</title>
        <authorList>
            <person name="Liu A."/>
        </authorList>
    </citation>
    <scope>NUCLEOTIDE SEQUENCE [LARGE SCALE GENOMIC DNA]</scope>
    <source>
        <strain evidence="2 3">RZ05</strain>
    </source>
</reference>
<dbReference type="EMBL" id="WKJH01000008">
    <property type="protein sequence ID" value="MRX64667.1"/>
    <property type="molecule type" value="Genomic_DNA"/>
</dbReference>
<gene>
    <name evidence="2" type="ORF">GJ691_10840</name>
</gene>
<evidence type="ECO:0000256" key="1">
    <source>
        <dbReference type="SAM" id="Phobius"/>
    </source>
</evidence>
<organism evidence="2 3">
    <name type="scientific">Maribacter luteus</name>
    <dbReference type="NCBI Taxonomy" id="2594478"/>
    <lineage>
        <taxon>Bacteria</taxon>
        <taxon>Pseudomonadati</taxon>
        <taxon>Bacteroidota</taxon>
        <taxon>Flavobacteriia</taxon>
        <taxon>Flavobacteriales</taxon>
        <taxon>Flavobacteriaceae</taxon>
        <taxon>Maribacter</taxon>
    </lineage>
</organism>
<feature type="transmembrane region" description="Helical" evidence="1">
    <location>
        <begin position="36"/>
        <end position="58"/>
    </location>
</feature>
<name>A0A6I2MPF8_9FLAO</name>
<keyword evidence="1" id="KW-0812">Transmembrane</keyword>
<protein>
    <submittedName>
        <fullName evidence="2">Uncharacterized protein</fullName>
    </submittedName>
</protein>
<accession>A0A6I2MPF8</accession>
<evidence type="ECO:0000313" key="3">
    <source>
        <dbReference type="Proteomes" id="UP000443153"/>
    </source>
</evidence>
<sequence length="163" mass="18750">MKSNISQWVLYNLVVCFAVYWLSNVILWYPWSINEQLGQCIMLTVNPILWGYASYVCIKKYPKAHLFKGVVFNSIIFIVVAIISDMVLFAGIQNAMDKLMHVTTLYGWAFVVTVPFSIYLLFKNKMKAKTKVLVGDDFKIPLIIGLFSFMVISIILLFNIRFG</sequence>
<evidence type="ECO:0000313" key="2">
    <source>
        <dbReference type="EMBL" id="MRX64667.1"/>
    </source>
</evidence>
<keyword evidence="1" id="KW-0472">Membrane</keyword>
<feature type="transmembrane region" description="Helical" evidence="1">
    <location>
        <begin position="70"/>
        <end position="93"/>
    </location>
</feature>